<dbReference type="RefSeq" id="WP_079729706.1">
    <property type="nucleotide sequence ID" value="NZ_FVZE01000001.1"/>
</dbReference>
<dbReference type="InterPro" id="IPR038726">
    <property type="entry name" value="PDDEXK_AddAB-type"/>
</dbReference>
<dbReference type="Gene3D" id="3.90.320.10">
    <property type="match status" value="1"/>
</dbReference>
<dbReference type="Pfam" id="PF12705">
    <property type="entry name" value="PDDEXK_1"/>
    <property type="match status" value="1"/>
</dbReference>
<dbReference type="AlphaFoldDB" id="A0A1U6H321"/>
<evidence type="ECO:0000259" key="1">
    <source>
        <dbReference type="Pfam" id="PF12705"/>
    </source>
</evidence>
<dbReference type="InterPro" id="IPR011604">
    <property type="entry name" value="PDDEXK-like_dom_sf"/>
</dbReference>
<gene>
    <name evidence="2" type="ORF">SAMN06295987_1011153</name>
</gene>
<keyword evidence="2" id="KW-0067">ATP-binding</keyword>
<dbReference type="InterPro" id="IPR014153">
    <property type="entry name" value="Ds_break_AddB"/>
</dbReference>
<keyword evidence="3" id="KW-1185">Reference proteome</keyword>
<dbReference type="InterPro" id="IPR027417">
    <property type="entry name" value="P-loop_NTPase"/>
</dbReference>
<keyword evidence="2" id="KW-0547">Nucleotide-binding</keyword>
<dbReference type="STRING" id="428990.SAMN06295987_1011153"/>
<dbReference type="NCBIfam" id="TIGR02786">
    <property type="entry name" value="addB_alphas"/>
    <property type="match status" value="1"/>
</dbReference>
<proteinExistence type="predicted"/>
<name>A0A1U6H321_9SPHN</name>
<dbReference type="EMBL" id="FVZE01000001">
    <property type="protein sequence ID" value="SLJ90175.1"/>
    <property type="molecule type" value="Genomic_DNA"/>
</dbReference>
<dbReference type="Proteomes" id="UP000190989">
    <property type="component" value="Unassembled WGS sequence"/>
</dbReference>
<dbReference type="SUPFAM" id="SSF52540">
    <property type="entry name" value="P-loop containing nucleoside triphosphate hydrolases"/>
    <property type="match status" value="1"/>
</dbReference>
<protein>
    <submittedName>
        <fullName evidence="2">ATP-dependent helicase/nuclease subunit B</fullName>
    </submittedName>
</protein>
<keyword evidence="2" id="KW-0347">Helicase</keyword>
<evidence type="ECO:0000313" key="2">
    <source>
        <dbReference type="EMBL" id="SLJ90175.1"/>
    </source>
</evidence>
<reference evidence="3" key="1">
    <citation type="submission" date="2017-02" db="EMBL/GenBank/DDBJ databases">
        <authorList>
            <person name="Varghese N."/>
            <person name="Submissions S."/>
        </authorList>
    </citation>
    <scope>NUCLEOTIDE SEQUENCE [LARGE SCALE GENOMIC DNA]</scope>
    <source>
        <strain evidence="3">SM117</strain>
    </source>
</reference>
<organism evidence="2 3">
    <name type="scientific">Novosphingobium mathurense</name>
    <dbReference type="NCBI Taxonomy" id="428990"/>
    <lineage>
        <taxon>Bacteria</taxon>
        <taxon>Pseudomonadati</taxon>
        <taxon>Pseudomonadota</taxon>
        <taxon>Alphaproteobacteria</taxon>
        <taxon>Sphingomonadales</taxon>
        <taxon>Sphingomonadaceae</taxon>
        <taxon>Novosphingobium</taxon>
    </lineage>
</organism>
<sequence length="998" mass="108235">MPDRAGPRVYSIAAHRGFADALVAGLVPRYAQGELGLARLTLLLPSRRAVRTVTEAFVRHSGESETRGKLLPRMAVVGDLDLDETLGPLLDPLGAADIPPAADPMRRWLRLAHYLREVEGDEAGKGAALLRRAWELGSTMDRLLVEGIAPIDLMSERVIGIVGDLAGHWTDNTRAFLKVQQHWIAELAGRGQIDAPERRNRLFEHAANSWRTAPPQHPVVAAGVTSASPALAKMLRVVSELPGGSVILPDLDLALDAGVWDELGTAGNPVGPDDPPFGRSDAVTHPQYHLKLLLNRMGIARDEVQPWHRSGHGAAPPERSKVISNLFLPPRASSVWVDLPAEKRRLSGVRLMESAHPGEEAQAIAVMIREALETPERRVALITPNRGLAGRVVAHLERWGIEADDTAGRPLPQTAAGRLLLLLAELVAEQGAPVPLIALLTHPLAGAGEGRARWLENARRLDLALRGPRPGAGLAPVAVLAEQARLGEWWGGVADMLAPLFAFGEAEPLEVLLGAFSQVAETLCGDALWTGPDGRALSAFVEDLRGAASAAGTVLDPRELHAVLRDAMDRVSVRPPWGGHPRVSIYGLLEARMSRADLVICGGLVEGTWPASPSQDSLLPPAVLRALGVPGADFRIGLAAHDLAAALGAPEVVLSWAQRDEGGPVIPSRFVLRVKAMLGDQAARHVESEALRLARRLDEAARVPPHPRPQPMPDADQRKVDISVTGLDRLRGDPYQFYASSILGLRTLDALDAEPSAAWKGEIAHRILELWHKAGEPKGGLHTIAGQVLDEANAHPLMRALWWPRLDAALKTFDRMVADQKEQGREVLCVEAWGDMRYRDVRIHGRADRIDRKADGTLAVVDYKTGGPPKPLQVKEGFALQLGLIAMIAEEGGFKGIEGKASGFEYWSLAKMPRTEDFGYAVEPVTDDPKKQEKMVLREDFLDETEAYLNDALDKWILGTDPFTARLNPELGSYADYDQLMRLDEWITALGGNGEDAA</sequence>
<dbReference type="GO" id="GO:0004386">
    <property type="term" value="F:helicase activity"/>
    <property type="evidence" value="ECO:0007669"/>
    <property type="project" value="UniProtKB-KW"/>
</dbReference>
<feature type="domain" description="PD-(D/E)XK endonuclease-like" evidence="1">
    <location>
        <begin position="722"/>
        <end position="959"/>
    </location>
</feature>
<evidence type="ECO:0000313" key="3">
    <source>
        <dbReference type="Proteomes" id="UP000190989"/>
    </source>
</evidence>
<accession>A0A1U6H321</accession>
<keyword evidence="2" id="KW-0378">Hydrolase</keyword>